<dbReference type="Gene3D" id="1.10.357.10">
    <property type="entry name" value="Tetracycline Repressor, domain 2"/>
    <property type="match status" value="1"/>
</dbReference>
<evidence type="ECO:0000256" key="3">
    <source>
        <dbReference type="ARBA" id="ARBA00023163"/>
    </source>
</evidence>
<dbReference type="EMBL" id="JBHUKU010000028">
    <property type="protein sequence ID" value="MFD2465050.1"/>
    <property type="molecule type" value="Genomic_DNA"/>
</dbReference>
<dbReference type="Gene3D" id="1.10.10.60">
    <property type="entry name" value="Homeodomain-like"/>
    <property type="match status" value="1"/>
</dbReference>
<name>A0ABW5GWK6_9PSEU</name>
<dbReference type="InterPro" id="IPR009057">
    <property type="entry name" value="Homeodomain-like_sf"/>
</dbReference>
<keyword evidence="7" id="KW-1185">Reference proteome</keyword>
<dbReference type="PANTHER" id="PTHR30055">
    <property type="entry name" value="HTH-TYPE TRANSCRIPTIONAL REGULATOR RUTR"/>
    <property type="match status" value="1"/>
</dbReference>
<proteinExistence type="predicted"/>
<evidence type="ECO:0000256" key="2">
    <source>
        <dbReference type="ARBA" id="ARBA00023125"/>
    </source>
</evidence>
<gene>
    <name evidence="6" type="ORF">ACFSYJ_40975</name>
</gene>
<dbReference type="InterPro" id="IPR011075">
    <property type="entry name" value="TetR_C"/>
</dbReference>
<reference evidence="7" key="1">
    <citation type="journal article" date="2019" name="Int. J. Syst. Evol. Microbiol.">
        <title>The Global Catalogue of Microorganisms (GCM) 10K type strain sequencing project: providing services to taxonomists for standard genome sequencing and annotation.</title>
        <authorList>
            <consortium name="The Broad Institute Genomics Platform"/>
            <consortium name="The Broad Institute Genome Sequencing Center for Infectious Disease"/>
            <person name="Wu L."/>
            <person name="Ma J."/>
        </authorList>
    </citation>
    <scope>NUCLEOTIDE SEQUENCE [LARGE SCALE GENOMIC DNA]</scope>
    <source>
        <strain evidence="7">CGMCC 4.7643</strain>
    </source>
</reference>
<keyword evidence="1" id="KW-0805">Transcription regulation</keyword>
<dbReference type="InterPro" id="IPR036271">
    <property type="entry name" value="Tet_transcr_reg_TetR-rel_C_sf"/>
</dbReference>
<protein>
    <submittedName>
        <fullName evidence="6">TetR/AcrR family transcriptional regulator</fullName>
    </submittedName>
</protein>
<keyword evidence="3" id="KW-0804">Transcription</keyword>
<evidence type="ECO:0000313" key="7">
    <source>
        <dbReference type="Proteomes" id="UP001597419"/>
    </source>
</evidence>
<feature type="domain" description="HTH tetR-type" evidence="5">
    <location>
        <begin position="14"/>
        <end position="74"/>
    </location>
</feature>
<dbReference type="SUPFAM" id="SSF48498">
    <property type="entry name" value="Tetracyclin repressor-like, C-terminal domain"/>
    <property type="match status" value="1"/>
</dbReference>
<dbReference type="PRINTS" id="PR00455">
    <property type="entry name" value="HTHTETR"/>
</dbReference>
<feature type="DNA-binding region" description="H-T-H motif" evidence="4">
    <location>
        <begin position="37"/>
        <end position="56"/>
    </location>
</feature>
<dbReference type="PANTHER" id="PTHR30055:SF148">
    <property type="entry name" value="TETR-FAMILY TRANSCRIPTIONAL REGULATOR"/>
    <property type="match status" value="1"/>
</dbReference>
<dbReference type="Pfam" id="PF16859">
    <property type="entry name" value="TetR_C_11"/>
    <property type="match status" value="1"/>
</dbReference>
<accession>A0ABW5GWK6</accession>
<sequence length="194" mass="21257">MLEERGRVGRPRSERARAAVLHAVDDLLVEIGYAAMTMKGIAEKAGVGRQTVYRWWSTKAEILFEASAADASHELAVEPTGEALDDLVAYLEALVHFLTRSPAGAAYRALLGEAQHDVAVAELLASKDILGDSARTVIERVVREDTPSIPVDLATALLIGPAFFWITSGRDPARLVARELAETFLRELRIREPR</sequence>
<evidence type="ECO:0000313" key="6">
    <source>
        <dbReference type="EMBL" id="MFD2465050.1"/>
    </source>
</evidence>
<organism evidence="6 7">
    <name type="scientific">Amycolatopsis samaneae</name>
    <dbReference type="NCBI Taxonomy" id="664691"/>
    <lineage>
        <taxon>Bacteria</taxon>
        <taxon>Bacillati</taxon>
        <taxon>Actinomycetota</taxon>
        <taxon>Actinomycetes</taxon>
        <taxon>Pseudonocardiales</taxon>
        <taxon>Pseudonocardiaceae</taxon>
        <taxon>Amycolatopsis</taxon>
    </lineage>
</organism>
<dbReference type="Pfam" id="PF00440">
    <property type="entry name" value="TetR_N"/>
    <property type="match status" value="1"/>
</dbReference>
<dbReference type="InterPro" id="IPR050109">
    <property type="entry name" value="HTH-type_TetR-like_transc_reg"/>
</dbReference>
<evidence type="ECO:0000256" key="4">
    <source>
        <dbReference type="PROSITE-ProRule" id="PRU00335"/>
    </source>
</evidence>
<evidence type="ECO:0000256" key="1">
    <source>
        <dbReference type="ARBA" id="ARBA00023015"/>
    </source>
</evidence>
<keyword evidence="2 4" id="KW-0238">DNA-binding</keyword>
<dbReference type="Proteomes" id="UP001597419">
    <property type="component" value="Unassembled WGS sequence"/>
</dbReference>
<dbReference type="InterPro" id="IPR001647">
    <property type="entry name" value="HTH_TetR"/>
</dbReference>
<dbReference type="SUPFAM" id="SSF46689">
    <property type="entry name" value="Homeodomain-like"/>
    <property type="match status" value="1"/>
</dbReference>
<dbReference type="RefSeq" id="WP_345399107.1">
    <property type="nucleotide sequence ID" value="NZ_BAABHG010000010.1"/>
</dbReference>
<evidence type="ECO:0000259" key="5">
    <source>
        <dbReference type="PROSITE" id="PS50977"/>
    </source>
</evidence>
<dbReference type="PROSITE" id="PS50977">
    <property type="entry name" value="HTH_TETR_2"/>
    <property type="match status" value="1"/>
</dbReference>
<comment type="caution">
    <text evidence="6">The sequence shown here is derived from an EMBL/GenBank/DDBJ whole genome shotgun (WGS) entry which is preliminary data.</text>
</comment>